<dbReference type="KEGG" id="rix:RO1_29300"/>
<dbReference type="AlphaFoldDB" id="D4L118"/>
<gene>
    <name evidence="1" type="ORF">RO1_29300</name>
</gene>
<reference evidence="1 2" key="1">
    <citation type="submission" date="2010-03" db="EMBL/GenBank/DDBJ databases">
        <title>The genome sequence of Roseburia intestinalis XB6B4.</title>
        <authorList>
            <consortium name="metaHIT consortium -- http://www.metahit.eu/"/>
            <person name="Pajon A."/>
            <person name="Turner K."/>
            <person name="Parkhill J."/>
            <person name="Bernalier A."/>
        </authorList>
    </citation>
    <scope>NUCLEOTIDE SEQUENCE [LARGE SCALE GENOMIC DNA]</scope>
    <source>
        <strain evidence="1 2">XB6B4</strain>
    </source>
</reference>
<dbReference type="HOGENOM" id="CLU_2425064_0_0_9"/>
<accession>D4L118</accession>
<evidence type="ECO:0000313" key="1">
    <source>
        <dbReference type="EMBL" id="CBL13308.1"/>
    </source>
</evidence>
<reference evidence="1 2" key="2">
    <citation type="submission" date="2010-03" db="EMBL/GenBank/DDBJ databases">
        <authorList>
            <person name="Pajon A."/>
        </authorList>
    </citation>
    <scope>NUCLEOTIDE SEQUENCE [LARGE SCALE GENOMIC DNA]</scope>
    <source>
        <strain evidence="1 2">XB6B4</strain>
    </source>
</reference>
<protein>
    <submittedName>
        <fullName evidence="1">Uncharacterized protein</fullName>
    </submittedName>
</protein>
<evidence type="ECO:0000313" key="2">
    <source>
        <dbReference type="Proteomes" id="UP000008953"/>
    </source>
</evidence>
<dbReference type="Proteomes" id="UP000008953">
    <property type="component" value="Chromosome"/>
</dbReference>
<name>D4L118_9FIRM</name>
<sequence>MMNYPKNPVFHQDISKRSKIMVMFQVLKNSDNSFVLYISLLIRFFYPAAPTDNLDYQRLLVYLSECTDDQITTILALVEAYLRTYKTHETE</sequence>
<proteinExistence type="predicted"/>
<organism evidence="1 2">
    <name type="scientific">Roseburia intestinalis XB6B4</name>
    <dbReference type="NCBI Taxonomy" id="718255"/>
    <lineage>
        <taxon>Bacteria</taxon>
        <taxon>Bacillati</taxon>
        <taxon>Bacillota</taxon>
        <taxon>Clostridia</taxon>
        <taxon>Lachnospirales</taxon>
        <taxon>Lachnospiraceae</taxon>
        <taxon>Roseburia</taxon>
    </lineage>
</organism>
<dbReference type="EMBL" id="FP929050">
    <property type="protein sequence ID" value="CBL13308.1"/>
    <property type="molecule type" value="Genomic_DNA"/>
</dbReference>